<dbReference type="SUPFAM" id="SSF51182">
    <property type="entry name" value="RmlC-like cupins"/>
    <property type="match status" value="1"/>
</dbReference>
<dbReference type="InterPro" id="IPR014710">
    <property type="entry name" value="RmlC-like_jellyroll"/>
</dbReference>
<reference evidence="2 3" key="1">
    <citation type="submission" date="2016-10" db="EMBL/GenBank/DDBJ databases">
        <authorList>
            <person name="de Groot N.N."/>
        </authorList>
    </citation>
    <scope>NUCLEOTIDE SEQUENCE [LARGE SCALE GENOMIC DNA]</scope>
    <source>
        <strain evidence="2 3">CGMCC 4.6945</strain>
    </source>
</reference>
<dbReference type="Proteomes" id="UP000199012">
    <property type="component" value="Unassembled WGS sequence"/>
</dbReference>
<gene>
    <name evidence="2" type="ORF">SAMN05421867_103188</name>
</gene>
<dbReference type="InterPro" id="IPR011051">
    <property type="entry name" value="RmlC_Cupin_sf"/>
</dbReference>
<dbReference type="EMBL" id="FOKA01000003">
    <property type="protein sequence ID" value="SFA91407.1"/>
    <property type="molecule type" value="Genomic_DNA"/>
</dbReference>
<dbReference type="InterPro" id="IPR013096">
    <property type="entry name" value="Cupin_2"/>
</dbReference>
<feature type="domain" description="Cupin type-2" evidence="1">
    <location>
        <begin position="37"/>
        <end position="100"/>
    </location>
</feature>
<evidence type="ECO:0000259" key="1">
    <source>
        <dbReference type="Pfam" id="PF07883"/>
    </source>
</evidence>
<proteinExistence type="predicted"/>
<evidence type="ECO:0000313" key="3">
    <source>
        <dbReference type="Proteomes" id="UP000199012"/>
    </source>
</evidence>
<dbReference type="STRING" id="988821.SAMN05421867_103188"/>
<evidence type="ECO:0000313" key="2">
    <source>
        <dbReference type="EMBL" id="SFA91407.1"/>
    </source>
</evidence>
<sequence length="251" mass="25085">MTTGPTGVGPALPGGVSLSRLAVYDWPAPDGVGLVGSGSPHLHLASTEAYVVLGGAGAVHTVGADGFREHALAPGAVVSFTPGTVHRAVNDGDLDVLVLMSNAGLPEAGDAVLTFPAAVLADPAAYAAAVALPGPEAPDEGRAAAARRRRDLALEGYGELLDAVGRHGAAEALAPLHAAAVALVRARVPRWREVWEASVGAGARATDVALTDLVAGAAPHLAAAGARALAPVPGPRRYGMCGRLQTWRVGG</sequence>
<organism evidence="2 3">
    <name type="scientific">Cellulomonas marina</name>
    <dbReference type="NCBI Taxonomy" id="988821"/>
    <lineage>
        <taxon>Bacteria</taxon>
        <taxon>Bacillati</taxon>
        <taxon>Actinomycetota</taxon>
        <taxon>Actinomycetes</taxon>
        <taxon>Micrococcales</taxon>
        <taxon>Cellulomonadaceae</taxon>
        <taxon>Cellulomonas</taxon>
    </lineage>
</organism>
<dbReference type="AlphaFoldDB" id="A0A1I0WSL1"/>
<protein>
    <submittedName>
        <fullName evidence="2">Cupin domain-containing protein</fullName>
    </submittedName>
</protein>
<dbReference type="RefSeq" id="WP_239078612.1">
    <property type="nucleotide sequence ID" value="NZ_BONM01000002.1"/>
</dbReference>
<keyword evidence="3" id="KW-1185">Reference proteome</keyword>
<dbReference type="Pfam" id="PF07883">
    <property type="entry name" value="Cupin_2"/>
    <property type="match status" value="1"/>
</dbReference>
<name>A0A1I0WSL1_9CELL</name>
<accession>A0A1I0WSL1</accession>
<dbReference type="Gene3D" id="2.60.120.10">
    <property type="entry name" value="Jelly Rolls"/>
    <property type="match status" value="1"/>
</dbReference>